<dbReference type="EMBL" id="ML978292">
    <property type="protein sequence ID" value="KAF2024543.1"/>
    <property type="molecule type" value="Genomic_DNA"/>
</dbReference>
<dbReference type="Pfam" id="PF12796">
    <property type="entry name" value="Ank_2"/>
    <property type="match status" value="1"/>
</dbReference>
<evidence type="ECO:0000313" key="4">
    <source>
        <dbReference type="EMBL" id="KAF2024543.1"/>
    </source>
</evidence>
<dbReference type="PROSITE" id="PS50297">
    <property type="entry name" value="ANK_REP_REGION"/>
    <property type="match status" value="1"/>
</dbReference>
<proteinExistence type="predicted"/>
<dbReference type="PANTHER" id="PTHR24171">
    <property type="entry name" value="ANKYRIN REPEAT DOMAIN-CONTAINING PROTEIN 39-RELATED"/>
    <property type="match status" value="1"/>
</dbReference>
<dbReference type="PROSITE" id="PS50088">
    <property type="entry name" value="ANK_REPEAT"/>
    <property type="match status" value="2"/>
</dbReference>
<evidence type="ECO:0000313" key="5">
    <source>
        <dbReference type="Proteomes" id="UP000799777"/>
    </source>
</evidence>
<name>A0A9P4LGP2_9PLEO</name>
<evidence type="ECO:0000256" key="1">
    <source>
        <dbReference type="ARBA" id="ARBA00022737"/>
    </source>
</evidence>
<feature type="repeat" description="ANK" evidence="3">
    <location>
        <begin position="41"/>
        <end position="73"/>
    </location>
</feature>
<evidence type="ECO:0000256" key="3">
    <source>
        <dbReference type="PROSITE-ProRule" id="PRU00023"/>
    </source>
</evidence>
<feature type="non-terminal residue" evidence="4">
    <location>
        <position position="78"/>
    </location>
</feature>
<dbReference type="Gene3D" id="1.25.40.20">
    <property type="entry name" value="Ankyrin repeat-containing domain"/>
    <property type="match status" value="2"/>
</dbReference>
<gene>
    <name evidence="4" type="ORF">EK21DRAFT_40400</name>
</gene>
<dbReference type="PANTHER" id="PTHR24171:SF9">
    <property type="entry name" value="ANKYRIN REPEAT DOMAIN-CONTAINING PROTEIN 39"/>
    <property type="match status" value="1"/>
</dbReference>
<keyword evidence="2 3" id="KW-0040">ANK repeat</keyword>
<comment type="caution">
    <text evidence="4">The sequence shown here is derived from an EMBL/GenBank/DDBJ whole genome shotgun (WGS) entry which is preliminary data.</text>
</comment>
<evidence type="ECO:0000256" key="2">
    <source>
        <dbReference type="ARBA" id="ARBA00023043"/>
    </source>
</evidence>
<keyword evidence="1" id="KW-0677">Repeat</keyword>
<organism evidence="4 5">
    <name type="scientific">Setomelanomma holmii</name>
    <dbReference type="NCBI Taxonomy" id="210430"/>
    <lineage>
        <taxon>Eukaryota</taxon>
        <taxon>Fungi</taxon>
        <taxon>Dikarya</taxon>
        <taxon>Ascomycota</taxon>
        <taxon>Pezizomycotina</taxon>
        <taxon>Dothideomycetes</taxon>
        <taxon>Pleosporomycetidae</taxon>
        <taxon>Pleosporales</taxon>
        <taxon>Pleosporineae</taxon>
        <taxon>Phaeosphaeriaceae</taxon>
        <taxon>Setomelanomma</taxon>
    </lineage>
</organism>
<dbReference type="OrthoDB" id="5337793at2759"/>
<sequence>DINSIFDTNRTAISQAAELSHFSTAQLLLEKGAHLSLADNRGNTPLYWAVGRGQTELVQLLLCHGADIKALDDNGMTP</sequence>
<reference evidence="4" key="1">
    <citation type="journal article" date="2020" name="Stud. Mycol.">
        <title>101 Dothideomycetes genomes: a test case for predicting lifestyles and emergence of pathogens.</title>
        <authorList>
            <person name="Haridas S."/>
            <person name="Albert R."/>
            <person name="Binder M."/>
            <person name="Bloem J."/>
            <person name="Labutti K."/>
            <person name="Salamov A."/>
            <person name="Andreopoulos B."/>
            <person name="Baker S."/>
            <person name="Barry K."/>
            <person name="Bills G."/>
            <person name="Bluhm B."/>
            <person name="Cannon C."/>
            <person name="Castanera R."/>
            <person name="Culley D."/>
            <person name="Daum C."/>
            <person name="Ezra D."/>
            <person name="Gonzalez J."/>
            <person name="Henrissat B."/>
            <person name="Kuo A."/>
            <person name="Liang C."/>
            <person name="Lipzen A."/>
            <person name="Lutzoni F."/>
            <person name="Magnuson J."/>
            <person name="Mondo S."/>
            <person name="Nolan M."/>
            <person name="Ohm R."/>
            <person name="Pangilinan J."/>
            <person name="Park H.-J."/>
            <person name="Ramirez L."/>
            <person name="Alfaro M."/>
            <person name="Sun H."/>
            <person name="Tritt A."/>
            <person name="Yoshinaga Y."/>
            <person name="Zwiers L.-H."/>
            <person name="Turgeon B."/>
            <person name="Goodwin S."/>
            <person name="Spatafora J."/>
            <person name="Crous P."/>
            <person name="Grigoriev I."/>
        </authorList>
    </citation>
    <scope>NUCLEOTIDE SEQUENCE</scope>
    <source>
        <strain evidence="4">CBS 110217</strain>
    </source>
</reference>
<protein>
    <submittedName>
        <fullName evidence="4">Ankyrin</fullName>
    </submittedName>
</protein>
<dbReference type="InterPro" id="IPR002110">
    <property type="entry name" value="Ankyrin_rpt"/>
</dbReference>
<keyword evidence="5" id="KW-1185">Reference proteome</keyword>
<accession>A0A9P4LGP2</accession>
<feature type="repeat" description="ANK" evidence="3">
    <location>
        <begin position="8"/>
        <end position="40"/>
    </location>
</feature>
<dbReference type="SMART" id="SM00248">
    <property type="entry name" value="ANK"/>
    <property type="match status" value="2"/>
</dbReference>
<dbReference type="AlphaFoldDB" id="A0A9P4LGP2"/>
<dbReference type="Proteomes" id="UP000799777">
    <property type="component" value="Unassembled WGS sequence"/>
</dbReference>
<feature type="non-terminal residue" evidence="4">
    <location>
        <position position="1"/>
    </location>
</feature>
<dbReference type="SUPFAM" id="SSF48403">
    <property type="entry name" value="Ankyrin repeat"/>
    <property type="match status" value="1"/>
</dbReference>
<dbReference type="InterPro" id="IPR036770">
    <property type="entry name" value="Ankyrin_rpt-contain_sf"/>
</dbReference>